<dbReference type="PANTHER" id="PTHR10766">
    <property type="entry name" value="TRANSMEMBRANE 9 SUPERFAMILY PROTEIN"/>
    <property type="match status" value="1"/>
</dbReference>
<protein>
    <recommendedName>
        <fullName evidence="7">Transmembrane 9 superfamily member</fullName>
    </recommendedName>
</protein>
<name>A0A9P0CVN4_9CUCU</name>
<organism evidence="8 9">
    <name type="scientific">Psylliodes chrysocephalus</name>
    <dbReference type="NCBI Taxonomy" id="3402493"/>
    <lineage>
        <taxon>Eukaryota</taxon>
        <taxon>Metazoa</taxon>
        <taxon>Ecdysozoa</taxon>
        <taxon>Arthropoda</taxon>
        <taxon>Hexapoda</taxon>
        <taxon>Insecta</taxon>
        <taxon>Pterygota</taxon>
        <taxon>Neoptera</taxon>
        <taxon>Endopterygota</taxon>
        <taxon>Coleoptera</taxon>
        <taxon>Polyphaga</taxon>
        <taxon>Cucujiformia</taxon>
        <taxon>Chrysomeloidea</taxon>
        <taxon>Chrysomelidae</taxon>
        <taxon>Galerucinae</taxon>
        <taxon>Alticini</taxon>
        <taxon>Psylliodes</taxon>
    </lineage>
</organism>
<feature type="transmembrane region" description="Helical" evidence="7">
    <location>
        <begin position="357"/>
        <end position="381"/>
    </location>
</feature>
<feature type="transmembrane region" description="Helical" evidence="7">
    <location>
        <begin position="216"/>
        <end position="237"/>
    </location>
</feature>
<keyword evidence="4 7" id="KW-0732">Signal</keyword>
<dbReference type="InterPro" id="IPR004240">
    <property type="entry name" value="EMP70"/>
</dbReference>
<feature type="transmembrane region" description="Helical" evidence="7">
    <location>
        <begin position="445"/>
        <end position="466"/>
    </location>
</feature>
<evidence type="ECO:0000256" key="6">
    <source>
        <dbReference type="ARBA" id="ARBA00023136"/>
    </source>
</evidence>
<dbReference type="Pfam" id="PF02990">
    <property type="entry name" value="EMP70"/>
    <property type="match status" value="1"/>
</dbReference>
<keyword evidence="6 7" id="KW-0472">Membrane</keyword>
<comment type="similarity">
    <text evidence="2 7">Belongs to the nonaspanin (TM9SF) (TC 9.A.2) family.</text>
</comment>
<gene>
    <name evidence="8" type="ORF">PSYICH_LOCUS6481</name>
</gene>
<feature type="chain" id="PRO_5040531452" description="Transmembrane 9 superfamily member" evidence="7">
    <location>
        <begin position="24"/>
        <end position="662"/>
    </location>
</feature>
<evidence type="ECO:0000256" key="4">
    <source>
        <dbReference type="ARBA" id="ARBA00022729"/>
    </source>
</evidence>
<feature type="transmembrane region" description="Helical" evidence="7">
    <location>
        <begin position="546"/>
        <end position="574"/>
    </location>
</feature>
<keyword evidence="3 7" id="KW-0812">Transmembrane</keyword>
<evidence type="ECO:0000256" key="5">
    <source>
        <dbReference type="ARBA" id="ARBA00022989"/>
    </source>
</evidence>
<feature type="signal peptide" evidence="7">
    <location>
        <begin position="1"/>
        <end position="23"/>
    </location>
</feature>
<dbReference type="OrthoDB" id="1666796at2759"/>
<evidence type="ECO:0000256" key="1">
    <source>
        <dbReference type="ARBA" id="ARBA00004141"/>
    </source>
</evidence>
<proteinExistence type="inferred from homology"/>
<evidence type="ECO:0000313" key="9">
    <source>
        <dbReference type="Proteomes" id="UP001153636"/>
    </source>
</evidence>
<evidence type="ECO:0000313" key="8">
    <source>
        <dbReference type="EMBL" id="CAH1105789.1"/>
    </source>
</evidence>
<evidence type="ECO:0000256" key="7">
    <source>
        <dbReference type="RuleBase" id="RU363079"/>
    </source>
</evidence>
<reference evidence="8" key="1">
    <citation type="submission" date="2022-01" db="EMBL/GenBank/DDBJ databases">
        <authorList>
            <person name="King R."/>
        </authorList>
    </citation>
    <scope>NUCLEOTIDE SEQUENCE</scope>
</reference>
<sequence>MDMRMRLVCSSVIILSLITGAYFDEQNHIYEECEEVILWMNTVGPFYNKQETYAYFSLPFCVGSKEVINHYHETLSEALLGVGLVFSGIDIDFKLNKSKQEYCSVQLNDRYKAFEYAVKNHYWYQMYIDDLPIWGVVGTIADNKYYIWTHKKFQIGYNGKQIVDVNLTTERKVELTPETQLTFTYEVIWTRSDVKFKDRFDKYLEYDFFKHNVHSYGIFSSFIIVILLIGVVSMILWRMLRKDYAALYCKDQDLDKMKPDIVDEYGWKQVHGDVFRSPSHSLYFSALIGSGYQLTIIAFIDICFAALGGLYANFFNRRGSLLFTSIFIYTVTSPINGYFGGSLYARMGGKMWIQQMIVSAFLLPTFACSYPFYINLIAVYYESSRVISFGTMVEVACIFIFVILPLTLVGAALGRELAGQPDYPCHINTVPRPIPEKKWFLKPGIIYLLGGVLPFASIFSEIYFVFTSFWTYKIYYDFMLLVLINLIIVTICITIVCTYFLLNAEDYRWHWTSFLIAASTSTYVYIYAIYYFIAKTNMYGLLQTTLYFGYMTLFCGALGVICGTVGYVGASIFVKKIYSSIKIAMVEENDDTDCPKICKLLDKDSDENTKINGFGTDGFGQKNDPRRDLQNEFSNNSVECLTEAQIREKNVENNTLGSVKSN</sequence>
<accession>A0A9P0CVN4</accession>
<feature type="transmembrane region" description="Helical" evidence="7">
    <location>
        <begin position="326"/>
        <end position="345"/>
    </location>
</feature>
<keyword evidence="5 7" id="KW-1133">Transmembrane helix</keyword>
<keyword evidence="9" id="KW-1185">Reference proteome</keyword>
<dbReference type="AlphaFoldDB" id="A0A9P0CVN4"/>
<feature type="transmembrane region" description="Helical" evidence="7">
    <location>
        <begin position="387"/>
        <end position="413"/>
    </location>
</feature>
<feature type="transmembrane region" description="Helical" evidence="7">
    <location>
        <begin position="478"/>
        <end position="502"/>
    </location>
</feature>
<feature type="transmembrane region" description="Helical" evidence="7">
    <location>
        <begin position="294"/>
        <end position="314"/>
    </location>
</feature>
<dbReference type="GO" id="GO:0072657">
    <property type="term" value="P:protein localization to membrane"/>
    <property type="evidence" value="ECO:0007669"/>
    <property type="project" value="TreeGrafter"/>
</dbReference>
<evidence type="ECO:0000256" key="2">
    <source>
        <dbReference type="ARBA" id="ARBA00005227"/>
    </source>
</evidence>
<dbReference type="PANTHER" id="PTHR10766:SF41">
    <property type="entry name" value="TRANSMEMBRANE 9 SUPERFAMILY MEMBER 3"/>
    <property type="match status" value="1"/>
</dbReference>
<dbReference type="EMBL" id="OV651814">
    <property type="protein sequence ID" value="CAH1105789.1"/>
    <property type="molecule type" value="Genomic_DNA"/>
</dbReference>
<comment type="subcellular location">
    <subcellularLocation>
        <location evidence="1">Membrane</location>
        <topology evidence="1">Multi-pass membrane protein</topology>
    </subcellularLocation>
</comment>
<feature type="transmembrane region" description="Helical" evidence="7">
    <location>
        <begin position="514"/>
        <end position="534"/>
    </location>
</feature>
<dbReference type="GO" id="GO:0016020">
    <property type="term" value="C:membrane"/>
    <property type="evidence" value="ECO:0007669"/>
    <property type="project" value="UniProtKB-SubCell"/>
</dbReference>
<dbReference type="Proteomes" id="UP001153636">
    <property type="component" value="Chromosome 2"/>
</dbReference>
<evidence type="ECO:0000256" key="3">
    <source>
        <dbReference type="ARBA" id="ARBA00022692"/>
    </source>
</evidence>